<dbReference type="Pfam" id="PF01446">
    <property type="entry name" value="Rep_1"/>
    <property type="match status" value="1"/>
</dbReference>
<sequence length="278" mass="30586">MRRRLQSFTGLDRLKACGRVPVNPEGGPVLRLSETAEGRRAGVAGLMACGSPWACPVCARRIAGRRASDVAEVLTAVERSQGSAGLLTLTMRHSRKDTLRDMWAALSAAWGSVTSGRGWVKDQEVFGIRGWIRTTEYTHSPETGHHLDVHAVIVFEDRLSRDLMEEAGYRAFERWERALTRKGFSAIADKGGLDMRPIVLTADSIEQVAEYVSKAAFEVTSTHTKRVEGTAVRRSRSWPMPARGRPSPSNCGGSGKPHRSEKNGHVQQRVEGVGRCRP</sequence>
<evidence type="ECO:0000256" key="2">
    <source>
        <dbReference type="ARBA" id="ARBA00022705"/>
    </source>
</evidence>
<keyword evidence="2" id="KW-0235">DNA replication</keyword>
<proteinExistence type="inferred from homology"/>
<comment type="similarity">
    <text evidence="1">Belongs to the Gram-positive plasmids replication protein type 1 family.</text>
</comment>
<comment type="caution">
    <text evidence="4">The sequence shown here is derived from an EMBL/GenBank/DDBJ whole genome shotgun (WGS) entry which is preliminary data.</text>
</comment>
<reference evidence="4 5" key="1">
    <citation type="journal article" date="2019" name="Int. J. Syst. Evol. Microbiol.">
        <title>The Global Catalogue of Microorganisms (GCM) 10K type strain sequencing project: providing services to taxonomists for standard genome sequencing and annotation.</title>
        <authorList>
            <consortium name="The Broad Institute Genomics Platform"/>
            <consortium name="The Broad Institute Genome Sequencing Center for Infectious Disease"/>
            <person name="Wu L."/>
            <person name="Ma J."/>
        </authorList>
    </citation>
    <scope>NUCLEOTIDE SEQUENCE [LARGE SCALE GENOMIC DNA]</scope>
    <source>
        <strain evidence="4 5">JCM 16009</strain>
    </source>
</reference>
<name>A0ABN2MV09_9PSEU</name>
<evidence type="ECO:0000256" key="1">
    <source>
        <dbReference type="ARBA" id="ARBA00008909"/>
    </source>
</evidence>
<evidence type="ECO:0000313" key="4">
    <source>
        <dbReference type="EMBL" id="GAA1839753.1"/>
    </source>
</evidence>
<feature type="region of interest" description="Disordered" evidence="3">
    <location>
        <begin position="228"/>
        <end position="278"/>
    </location>
</feature>
<organism evidence="4 5">
    <name type="scientific">Pseudonocardia ailaonensis</name>
    <dbReference type="NCBI Taxonomy" id="367279"/>
    <lineage>
        <taxon>Bacteria</taxon>
        <taxon>Bacillati</taxon>
        <taxon>Actinomycetota</taxon>
        <taxon>Actinomycetes</taxon>
        <taxon>Pseudonocardiales</taxon>
        <taxon>Pseudonocardiaceae</taxon>
        <taxon>Pseudonocardia</taxon>
    </lineage>
</organism>
<dbReference type="EMBL" id="BAAAQK010000005">
    <property type="protein sequence ID" value="GAA1839753.1"/>
    <property type="molecule type" value="Genomic_DNA"/>
</dbReference>
<accession>A0ABN2MV09</accession>
<dbReference type="Proteomes" id="UP001500449">
    <property type="component" value="Unassembled WGS sequence"/>
</dbReference>
<evidence type="ECO:0000313" key="5">
    <source>
        <dbReference type="Proteomes" id="UP001500449"/>
    </source>
</evidence>
<evidence type="ECO:0008006" key="6">
    <source>
        <dbReference type="Google" id="ProtNLM"/>
    </source>
</evidence>
<keyword evidence="5" id="KW-1185">Reference proteome</keyword>
<protein>
    <recommendedName>
        <fullName evidence="6">Replication protein</fullName>
    </recommendedName>
</protein>
<evidence type="ECO:0000256" key="3">
    <source>
        <dbReference type="SAM" id="MobiDB-lite"/>
    </source>
</evidence>
<dbReference type="InterPro" id="IPR000989">
    <property type="entry name" value="Rep"/>
</dbReference>
<gene>
    <name evidence="4" type="ORF">GCM10009836_18670</name>
</gene>